<dbReference type="EMBL" id="VSWC01000053">
    <property type="protein sequence ID" value="KAA1102142.1"/>
    <property type="molecule type" value="Genomic_DNA"/>
</dbReference>
<dbReference type="PANTHER" id="PTHR33069:SF3">
    <property type="entry name" value="DYNEIN HEAVY CHAIN TAIL DOMAIN-CONTAINING PROTEIN"/>
    <property type="match status" value="1"/>
</dbReference>
<organism evidence="2 3">
    <name type="scientific">Puccinia graminis f. sp. tritici</name>
    <dbReference type="NCBI Taxonomy" id="56615"/>
    <lineage>
        <taxon>Eukaryota</taxon>
        <taxon>Fungi</taxon>
        <taxon>Dikarya</taxon>
        <taxon>Basidiomycota</taxon>
        <taxon>Pucciniomycotina</taxon>
        <taxon>Pucciniomycetes</taxon>
        <taxon>Pucciniales</taxon>
        <taxon>Pucciniaceae</taxon>
        <taxon>Puccinia</taxon>
    </lineage>
</organism>
<comment type="caution">
    <text evidence="2">The sequence shown here is derived from an EMBL/GenBank/DDBJ whole genome shotgun (WGS) entry which is preliminary data.</text>
</comment>
<dbReference type="AlphaFoldDB" id="A0A5B0PN53"/>
<protein>
    <submittedName>
        <fullName evidence="2">Uncharacterized protein</fullName>
    </submittedName>
</protein>
<accession>A0A5B0PN53</accession>
<name>A0A5B0PN53_PUCGR</name>
<evidence type="ECO:0000313" key="2">
    <source>
        <dbReference type="EMBL" id="KAA1102142.1"/>
    </source>
</evidence>
<feature type="compositionally biased region" description="Basic and acidic residues" evidence="1">
    <location>
        <begin position="458"/>
        <end position="476"/>
    </location>
</feature>
<feature type="region of interest" description="Disordered" evidence="1">
    <location>
        <begin position="441"/>
        <end position="476"/>
    </location>
</feature>
<gene>
    <name evidence="2" type="ORF">PGT21_036297</name>
</gene>
<proteinExistence type="predicted"/>
<evidence type="ECO:0000313" key="3">
    <source>
        <dbReference type="Proteomes" id="UP000324748"/>
    </source>
</evidence>
<reference evidence="2 3" key="1">
    <citation type="submission" date="2019-05" db="EMBL/GenBank/DDBJ databases">
        <title>Emergence of the Ug99 lineage of the wheat stem rust pathogen through somatic hybridization.</title>
        <authorList>
            <person name="Li F."/>
            <person name="Upadhyaya N.M."/>
            <person name="Sperschneider J."/>
            <person name="Matny O."/>
            <person name="Nguyen-Phuc H."/>
            <person name="Mago R."/>
            <person name="Raley C."/>
            <person name="Miller M.E."/>
            <person name="Silverstein K.A.T."/>
            <person name="Henningsen E."/>
            <person name="Hirsch C.D."/>
            <person name="Visser B."/>
            <person name="Pretorius Z.A."/>
            <person name="Steffenson B.J."/>
            <person name="Schwessinger B."/>
            <person name="Dodds P.N."/>
            <person name="Figueroa M."/>
        </authorList>
    </citation>
    <scope>NUCLEOTIDE SEQUENCE [LARGE SCALE GENOMIC DNA]</scope>
    <source>
        <strain evidence="2">21-0</strain>
    </source>
</reference>
<feature type="compositionally biased region" description="Acidic residues" evidence="1">
    <location>
        <begin position="444"/>
        <end position="457"/>
    </location>
</feature>
<dbReference type="OrthoDB" id="2500816at2759"/>
<evidence type="ECO:0000256" key="1">
    <source>
        <dbReference type="SAM" id="MobiDB-lite"/>
    </source>
</evidence>
<sequence length="476" mass="55487">MLLHWIVRSMDGDEASESESSSRGQQTATHRVIRALKELLDYYQFSLSQSFCHHVENISIDRLDWKRKILNDLQTSLLPLIKRQISVLLNSLDLSHMPIHACPNPELTLQIVSEIEHTLDETRSAVELIALRQPLPASSHDHHLEKFKSIRSLRLMRKTKTLIQENLCDLFEACALLIWEHENNDLEDSGYQAHASKRRQRITMMAADYQNRVDRLIEWSKLSDFGFLQHEWRLASYKLNETLEVLGKMTNESYSIPSNDNKEDDQIVEDQSVEDEETKRLADHRERANQLAQSFIPFIKLGRIFYDKLSKTAINRLPFELYTEMSSDQLELLANRTSWIESSINDLMGELSRLHNSSEDFERRISWMRNEAIMTLYRLDRTLLDLSLNLIPVHTTTSTAYSSSPPQSHFKTWFLPLKKQFRAACVHFLRTINIGFGDLLGQDNESESEEDENENENENDRRVEEDPIPDSESRIT</sequence>
<keyword evidence="3" id="KW-1185">Reference proteome</keyword>
<dbReference type="PANTHER" id="PTHR33069">
    <property type="entry name" value="CHROMOSOME 7, WHOLE GENOME SHOTGUN SEQUENCE-RELATED"/>
    <property type="match status" value="1"/>
</dbReference>
<dbReference type="Proteomes" id="UP000324748">
    <property type="component" value="Unassembled WGS sequence"/>
</dbReference>